<dbReference type="RefSeq" id="WP_103128591.1">
    <property type="nucleotide sequence ID" value="NZ_BFAG01000003.1"/>
</dbReference>
<evidence type="ECO:0000256" key="1">
    <source>
        <dbReference type="SAM" id="MobiDB-lite"/>
    </source>
</evidence>
<accession>A0A2I9DRX8</accession>
<feature type="region of interest" description="Disordered" evidence="1">
    <location>
        <begin position="68"/>
        <end position="96"/>
    </location>
</feature>
<proteinExistence type="predicted"/>
<keyword evidence="3" id="KW-1185">Reference proteome</keyword>
<sequence>MSDDLKDTTPLGKSVEEIEAATQNTTNAPTPGEERREDGGVPVALPATTVAGLGVGSGAMVGAVGAALIPDDGSGGAGSHAQETGRAGDVTDNDQA</sequence>
<gene>
    <name evidence="2" type="ORF">DAERI_030323</name>
</gene>
<evidence type="ECO:0000313" key="2">
    <source>
        <dbReference type="EMBL" id="GBF05157.1"/>
    </source>
</evidence>
<protein>
    <submittedName>
        <fullName evidence="2">Uncharacterized protein</fullName>
    </submittedName>
</protein>
<evidence type="ECO:0000313" key="3">
    <source>
        <dbReference type="Proteomes" id="UP000236569"/>
    </source>
</evidence>
<dbReference type="EMBL" id="BFAG01000003">
    <property type="protein sequence ID" value="GBF05157.1"/>
    <property type="molecule type" value="Genomic_DNA"/>
</dbReference>
<feature type="region of interest" description="Disordered" evidence="1">
    <location>
        <begin position="1"/>
        <end position="41"/>
    </location>
</feature>
<comment type="caution">
    <text evidence="2">The sequence shown here is derived from an EMBL/GenBank/DDBJ whole genome shotgun (WGS) entry which is preliminary data.</text>
</comment>
<dbReference type="AlphaFoldDB" id="A0A2I9DRX8"/>
<reference evidence="3" key="1">
    <citation type="submission" date="2018-01" db="EMBL/GenBank/DDBJ databases">
        <title>Draft Genome Sequence of the Radioresistant Bacterium Deinococcus aerius TR0125, Isolated from the Higher Atmosphere above Japan.</title>
        <authorList>
            <person name="Satoh K."/>
            <person name="Arai H."/>
            <person name="Sanzen T."/>
            <person name="Kawaguchi Y."/>
            <person name="Hayashi H."/>
            <person name="Yokobori S."/>
            <person name="Yamagishi A."/>
            <person name="Oono Y."/>
            <person name="Narumi I."/>
        </authorList>
    </citation>
    <scope>NUCLEOTIDE SEQUENCE [LARGE SCALE GENOMIC DNA]</scope>
    <source>
        <strain evidence="3">TR0125</strain>
    </source>
</reference>
<organism evidence="2 3">
    <name type="scientific">Deinococcus aerius</name>
    <dbReference type="NCBI Taxonomy" id="200253"/>
    <lineage>
        <taxon>Bacteria</taxon>
        <taxon>Thermotogati</taxon>
        <taxon>Deinococcota</taxon>
        <taxon>Deinococci</taxon>
        <taxon>Deinococcales</taxon>
        <taxon>Deinococcaceae</taxon>
        <taxon>Deinococcus</taxon>
    </lineage>
</organism>
<name>A0A2I9DRX8_9DEIO</name>
<feature type="compositionally biased region" description="Low complexity" evidence="1">
    <location>
        <begin position="20"/>
        <end position="31"/>
    </location>
</feature>
<dbReference type="Proteomes" id="UP000236569">
    <property type="component" value="Unassembled WGS sequence"/>
</dbReference>